<dbReference type="HOGENOM" id="CLU_009123_11_0_1"/>
<dbReference type="AlphaFoldDB" id="A0A0C2ZM26"/>
<dbReference type="OrthoDB" id="2678088at2759"/>
<feature type="domain" description="HAT C-terminal dimerisation" evidence="1">
    <location>
        <begin position="4"/>
        <end position="82"/>
    </location>
</feature>
<accession>A0A0C2ZM26</accession>
<dbReference type="PANTHER" id="PTHR47611">
    <property type="entry name" value="HAT DIMERISATION DOMAIN, C-TERMINAL"/>
    <property type="match status" value="1"/>
</dbReference>
<dbReference type="Pfam" id="PF05699">
    <property type="entry name" value="Dimer_Tnp_hAT"/>
    <property type="match status" value="1"/>
</dbReference>
<protein>
    <recommendedName>
        <fullName evidence="1">HAT C-terminal dimerisation domain-containing protein</fullName>
    </recommendedName>
</protein>
<dbReference type="SUPFAM" id="SSF53098">
    <property type="entry name" value="Ribonuclease H-like"/>
    <property type="match status" value="1"/>
</dbReference>
<proteinExistence type="predicted"/>
<dbReference type="InterPro" id="IPR008906">
    <property type="entry name" value="HATC_C_dom"/>
</dbReference>
<sequence>MWCELDCYLSVDVEHVTDTLGWWYEQRTVYPRLSRMACDYLSVPATSVDVERLFSHGRFLLSHVRSHLSPQSIRALLCLGAWSELNLIKSDDVLKVGAMPDIPGHEEAVLDNGWDDILLN</sequence>
<reference evidence="3" key="2">
    <citation type="submission" date="2015-01" db="EMBL/GenBank/DDBJ databases">
        <title>Evolutionary Origins and Diversification of the Mycorrhizal Mutualists.</title>
        <authorList>
            <consortium name="DOE Joint Genome Institute"/>
            <consortium name="Mycorrhizal Genomics Consortium"/>
            <person name="Kohler A."/>
            <person name="Kuo A."/>
            <person name="Nagy L.G."/>
            <person name="Floudas D."/>
            <person name="Copeland A."/>
            <person name="Barry K.W."/>
            <person name="Cichocki N."/>
            <person name="Veneault-Fourrey C."/>
            <person name="LaButti K."/>
            <person name="Lindquist E.A."/>
            <person name="Lipzen A."/>
            <person name="Lundell T."/>
            <person name="Morin E."/>
            <person name="Murat C."/>
            <person name="Riley R."/>
            <person name="Ohm R."/>
            <person name="Sun H."/>
            <person name="Tunlid A."/>
            <person name="Henrissat B."/>
            <person name="Grigoriev I.V."/>
            <person name="Hibbett D.S."/>
            <person name="Martin F."/>
        </authorList>
    </citation>
    <scope>NUCLEOTIDE SEQUENCE [LARGE SCALE GENOMIC DNA]</scope>
    <source>
        <strain evidence="3">Foug A</strain>
    </source>
</reference>
<dbReference type="InParanoid" id="A0A0C2ZM26"/>
<name>A0A0C2ZM26_9AGAM</name>
<organism evidence="2 3">
    <name type="scientific">Scleroderma citrinum Foug A</name>
    <dbReference type="NCBI Taxonomy" id="1036808"/>
    <lineage>
        <taxon>Eukaryota</taxon>
        <taxon>Fungi</taxon>
        <taxon>Dikarya</taxon>
        <taxon>Basidiomycota</taxon>
        <taxon>Agaricomycotina</taxon>
        <taxon>Agaricomycetes</taxon>
        <taxon>Agaricomycetidae</taxon>
        <taxon>Boletales</taxon>
        <taxon>Sclerodermatineae</taxon>
        <taxon>Sclerodermataceae</taxon>
        <taxon>Scleroderma</taxon>
    </lineage>
</organism>
<keyword evidence="3" id="KW-1185">Reference proteome</keyword>
<dbReference type="STRING" id="1036808.A0A0C2ZM26"/>
<evidence type="ECO:0000313" key="2">
    <source>
        <dbReference type="EMBL" id="KIM62603.1"/>
    </source>
</evidence>
<evidence type="ECO:0000259" key="1">
    <source>
        <dbReference type="Pfam" id="PF05699"/>
    </source>
</evidence>
<dbReference type="EMBL" id="KN822041">
    <property type="protein sequence ID" value="KIM62603.1"/>
    <property type="molecule type" value="Genomic_DNA"/>
</dbReference>
<dbReference type="InterPro" id="IPR012337">
    <property type="entry name" value="RNaseH-like_sf"/>
</dbReference>
<dbReference type="GO" id="GO:0046983">
    <property type="term" value="F:protein dimerization activity"/>
    <property type="evidence" value="ECO:0007669"/>
    <property type="project" value="InterPro"/>
</dbReference>
<reference evidence="2 3" key="1">
    <citation type="submission" date="2014-04" db="EMBL/GenBank/DDBJ databases">
        <authorList>
            <consortium name="DOE Joint Genome Institute"/>
            <person name="Kuo A."/>
            <person name="Kohler A."/>
            <person name="Nagy L.G."/>
            <person name="Floudas D."/>
            <person name="Copeland A."/>
            <person name="Barry K.W."/>
            <person name="Cichocki N."/>
            <person name="Veneault-Fourrey C."/>
            <person name="LaButti K."/>
            <person name="Lindquist E.A."/>
            <person name="Lipzen A."/>
            <person name="Lundell T."/>
            <person name="Morin E."/>
            <person name="Murat C."/>
            <person name="Sun H."/>
            <person name="Tunlid A."/>
            <person name="Henrissat B."/>
            <person name="Grigoriev I.V."/>
            <person name="Hibbett D.S."/>
            <person name="Martin F."/>
            <person name="Nordberg H.P."/>
            <person name="Cantor M.N."/>
            <person name="Hua S.X."/>
        </authorList>
    </citation>
    <scope>NUCLEOTIDE SEQUENCE [LARGE SCALE GENOMIC DNA]</scope>
    <source>
        <strain evidence="2 3">Foug A</strain>
    </source>
</reference>
<evidence type="ECO:0000313" key="3">
    <source>
        <dbReference type="Proteomes" id="UP000053989"/>
    </source>
</evidence>
<gene>
    <name evidence="2" type="ORF">SCLCIDRAFT_119195</name>
</gene>
<dbReference type="PANTHER" id="PTHR47611:SF1">
    <property type="entry name" value="CCHC-TYPE DOMAIN-CONTAINING PROTEIN"/>
    <property type="match status" value="1"/>
</dbReference>
<dbReference type="Proteomes" id="UP000053989">
    <property type="component" value="Unassembled WGS sequence"/>
</dbReference>